<organism evidence="1 2">
    <name type="scientific">Prevotella multiformis DSM 16608</name>
    <dbReference type="NCBI Taxonomy" id="888743"/>
    <lineage>
        <taxon>Bacteria</taxon>
        <taxon>Pseudomonadati</taxon>
        <taxon>Bacteroidota</taxon>
        <taxon>Bacteroidia</taxon>
        <taxon>Bacteroidales</taxon>
        <taxon>Prevotellaceae</taxon>
        <taxon>Prevotella</taxon>
    </lineage>
</organism>
<dbReference type="AlphaFoldDB" id="F0F8X9"/>
<dbReference type="Proteomes" id="UP000005697">
    <property type="component" value="Unassembled WGS sequence"/>
</dbReference>
<protein>
    <submittedName>
        <fullName evidence="1">Uncharacterized protein</fullName>
    </submittedName>
</protein>
<reference evidence="1 2" key="1">
    <citation type="submission" date="2011-01" db="EMBL/GenBank/DDBJ databases">
        <authorList>
            <person name="Muzny D."/>
            <person name="Qin X."/>
            <person name="Deng J."/>
            <person name="Jiang H."/>
            <person name="Liu Y."/>
            <person name="Qu J."/>
            <person name="Song X.-Z."/>
            <person name="Zhang L."/>
            <person name="Thornton R."/>
            <person name="Coyle M."/>
            <person name="Francisco L."/>
            <person name="Jackson L."/>
            <person name="Javaid M."/>
            <person name="Korchina V."/>
            <person name="Kovar C."/>
            <person name="Mata R."/>
            <person name="Mathew T."/>
            <person name="Ngo R."/>
            <person name="Nguyen L."/>
            <person name="Nguyen N."/>
            <person name="Okwuonu G."/>
            <person name="Ongeri F."/>
            <person name="Pham C."/>
            <person name="Simmons D."/>
            <person name="Wilczek-Boney K."/>
            <person name="Hale W."/>
            <person name="Jakkamsetti A."/>
            <person name="Pham P."/>
            <person name="Ruth R."/>
            <person name="San Lucas F."/>
            <person name="Warren J."/>
            <person name="Zhang J."/>
            <person name="Zhao Z."/>
            <person name="Zhou C."/>
            <person name="Zhu D."/>
            <person name="Lee S."/>
            <person name="Bess C."/>
            <person name="Blankenburg K."/>
            <person name="Forbes L."/>
            <person name="Fu Q."/>
            <person name="Gubbala S."/>
            <person name="Hirani K."/>
            <person name="Jayaseelan J.C."/>
            <person name="Lara F."/>
            <person name="Munidasa M."/>
            <person name="Palculict T."/>
            <person name="Patil S."/>
            <person name="Pu L.-L."/>
            <person name="Saada N."/>
            <person name="Tang L."/>
            <person name="Weissenberger G."/>
            <person name="Zhu Y."/>
            <person name="Hemphill L."/>
            <person name="Shang Y."/>
            <person name="Youmans B."/>
            <person name="Ayvaz T."/>
            <person name="Ross M."/>
            <person name="Santibanez J."/>
            <person name="Aqrawi P."/>
            <person name="Gross S."/>
            <person name="Joshi V."/>
            <person name="Fowler G."/>
            <person name="Nazareth L."/>
            <person name="Reid J."/>
            <person name="Worley K."/>
            <person name="Petrosino J."/>
            <person name="Highlander S."/>
            <person name="Gibbs R."/>
        </authorList>
    </citation>
    <scope>NUCLEOTIDE SEQUENCE [LARGE SCALE GENOMIC DNA]</scope>
    <source>
        <strain evidence="1 2">DSM 16608</strain>
    </source>
</reference>
<gene>
    <name evidence="1" type="ORF">HMPREF9141_2046</name>
</gene>
<comment type="caution">
    <text evidence="1">The sequence shown here is derived from an EMBL/GenBank/DDBJ whole genome shotgun (WGS) entry which is preliminary data.</text>
</comment>
<proteinExistence type="predicted"/>
<dbReference type="HOGENOM" id="CLU_2956794_0_0_10"/>
<name>F0F8X9_9BACT</name>
<accession>F0F8X9</accession>
<dbReference type="EMBL" id="AEWX01000027">
    <property type="protein sequence ID" value="EGC19506.1"/>
    <property type="molecule type" value="Genomic_DNA"/>
</dbReference>
<dbReference type="STRING" id="888743.HMPREF9141_2046"/>
<keyword evidence="2" id="KW-1185">Reference proteome</keyword>
<sequence>MKTKPKKSLRLRLQEGGEGTGGGFPACPGNRYIWYKTGDFGVVQAHTKNFNICLKSISC</sequence>
<evidence type="ECO:0000313" key="1">
    <source>
        <dbReference type="EMBL" id="EGC19506.1"/>
    </source>
</evidence>
<evidence type="ECO:0000313" key="2">
    <source>
        <dbReference type="Proteomes" id="UP000005697"/>
    </source>
</evidence>